<dbReference type="InterPro" id="IPR001525">
    <property type="entry name" value="C5_MeTfrase"/>
</dbReference>
<evidence type="ECO:0000313" key="6">
    <source>
        <dbReference type="EMBL" id="PZO88612.1"/>
    </source>
</evidence>
<evidence type="ECO:0000256" key="1">
    <source>
        <dbReference type="ARBA" id="ARBA00022603"/>
    </source>
</evidence>
<evidence type="ECO:0000256" key="3">
    <source>
        <dbReference type="ARBA" id="ARBA00022747"/>
    </source>
</evidence>
<dbReference type="InterPro" id="IPR029063">
    <property type="entry name" value="SAM-dependent_MTases_sf"/>
</dbReference>
<dbReference type="Gene3D" id="3.40.50.150">
    <property type="entry name" value="Vaccinia Virus protein VP39"/>
    <property type="match status" value="1"/>
</dbReference>
<gene>
    <name evidence="6" type="ORF">DI623_12335</name>
</gene>
<evidence type="ECO:0000313" key="7">
    <source>
        <dbReference type="Proteomes" id="UP000249066"/>
    </source>
</evidence>
<organism evidence="6 7">
    <name type="scientific">Sphingomonas sanxanigenens</name>
    <dbReference type="NCBI Taxonomy" id="397260"/>
    <lineage>
        <taxon>Bacteria</taxon>
        <taxon>Pseudomonadati</taxon>
        <taxon>Pseudomonadota</taxon>
        <taxon>Alphaproteobacteria</taxon>
        <taxon>Sphingomonadales</taxon>
        <taxon>Sphingomonadaceae</taxon>
        <taxon>Sphingomonas</taxon>
    </lineage>
</organism>
<sequence>MVVLLAAPPGRRRHRARLGKEEGQLSHDDQLQFHPDRRPHPRHLYRVRQQQGDLGPARRAVEDPADRRAPGDGHRGAECADARRQRRPGRPGIRPRLAARAHGRRAEGGQRSHRSLGDRRQRGRRRRGCDEDDHAQAPIWDDLRSFDGRAWRGRVHLVAAGYPCQPFSYAGNRAGADDPRHLWPEVARIVEEVDPEWVWCENVEGHLSLGYAQVAADLRRMGFTPKAGLFTAREAGASHRRRRLFILAHADRLRRGICARPADRGRLDPAVVADRHSGGQPGPIFADERGEDVDSALAGAARAGLVGAIGDIPIYAPGPAELQEWERLLACRPDLQPALPRDGDGVADRLDRTRGAGNGVSSLAAALAWAVLKTAHQFPGGGLTDGE</sequence>
<keyword evidence="3" id="KW-0680">Restriction system</keyword>
<dbReference type="Proteomes" id="UP000249066">
    <property type="component" value="Unassembled WGS sequence"/>
</dbReference>
<comment type="caution">
    <text evidence="6">The sequence shown here is derived from an EMBL/GenBank/DDBJ whole genome shotgun (WGS) entry which is preliminary data.</text>
</comment>
<reference evidence="6 7" key="1">
    <citation type="submission" date="2017-08" db="EMBL/GenBank/DDBJ databases">
        <title>Infants hospitalized years apart are colonized by the same room-sourced microbial strains.</title>
        <authorList>
            <person name="Brooks B."/>
            <person name="Olm M.R."/>
            <person name="Firek B.A."/>
            <person name="Baker R."/>
            <person name="Thomas B.C."/>
            <person name="Morowitz M.J."/>
            <person name="Banfield J.F."/>
        </authorList>
    </citation>
    <scope>NUCLEOTIDE SEQUENCE [LARGE SCALE GENOMIC DNA]</scope>
    <source>
        <strain evidence="6">S2_018_000_R2_101</strain>
    </source>
</reference>
<keyword evidence="2" id="KW-0808">Transferase</keyword>
<feature type="region of interest" description="Disordered" evidence="5">
    <location>
        <begin position="1"/>
        <end position="132"/>
    </location>
</feature>
<dbReference type="GO" id="GO:0032259">
    <property type="term" value="P:methylation"/>
    <property type="evidence" value="ECO:0007669"/>
    <property type="project" value="UniProtKB-KW"/>
</dbReference>
<dbReference type="GO" id="GO:0003886">
    <property type="term" value="F:DNA (cytosine-5-)-methyltransferase activity"/>
    <property type="evidence" value="ECO:0007669"/>
    <property type="project" value="UniProtKB-EC"/>
</dbReference>
<dbReference type="GO" id="GO:0009307">
    <property type="term" value="P:DNA restriction-modification system"/>
    <property type="evidence" value="ECO:0007669"/>
    <property type="project" value="UniProtKB-KW"/>
</dbReference>
<evidence type="ECO:0000256" key="4">
    <source>
        <dbReference type="ARBA" id="ARBA00047422"/>
    </source>
</evidence>
<feature type="compositionally biased region" description="Basic and acidic residues" evidence="5">
    <location>
        <begin position="104"/>
        <end position="120"/>
    </location>
</feature>
<proteinExistence type="predicted"/>
<evidence type="ECO:0000256" key="2">
    <source>
        <dbReference type="ARBA" id="ARBA00022679"/>
    </source>
</evidence>
<dbReference type="Pfam" id="PF00145">
    <property type="entry name" value="DNA_methylase"/>
    <property type="match status" value="1"/>
</dbReference>
<dbReference type="SUPFAM" id="SSF53335">
    <property type="entry name" value="S-adenosyl-L-methionine-dependent methyltransferases"/>
    <property type="match status" value="1"/>
</dbReference>
<accession>A0A2W5A5Y8</accession>
<dbReference type="EMBL" id="QFNN01000086">
    <property type="protein sequence ID" value="PZO88612.1"/>
    <property type="molecule type" value="Genomic_DNA"/>
</dbReference>
<comment type="catalytic activity">
    <reaction evidence="4">
        <text>a 2'-deoxycytidine in DNA + S-adenosyl-L-methionine = a 5-methyl-2'-deoxycytidine in DNA + S-adenosyl-L-homocysteine + H(+)</text>
        <dbReference type="Rhea" id="RHEA:13681"/>
        <dbReference type="Rhea" id="RHEA-COMP:11369"/>
        <dbReference type="Rhea" id="RHEA-COMP:11370"/>
        <dbReference type="ChEBI" id="CHEBI:15378"/>
        <dbReference type="ChEBI" id="CHEBI:57856"/>
        <dbReference type="ChEBI" id="CHEBI:59789"/>
        <dbReference type="ChEBI" id="CHEBI:85452"/>
        <dbReference type="ChEBI" id="CHEBI:85454"/>
        <dbReference type="EC" id="2.1.1.37"/>
    </reaction>
</comment>
<evidence type="ECO:0000256" key="5">
    <source>
        <dbReference type="SAM" id="MobiDB-lite"/>
    </source>
</evidence>
<protein>
    <submittedName>
        <fullName evidence="6">Uncharacterized protein</fullName>
    </submittedName>
</protein>
<name>A0A2W5A5Y8_9SPHN</name>
<dbReference type="AlphaFoldDB" id="A0A2W5A5Y8"/>
<keyword evidence="1" id="KW-0489">Methyltransferase</keyword>
<feature type="compositionally biased region" description="Basic and acidic residues" evidence="5">
    <location>
        <begin position="18"/>
        <end position="38"/>
    </location>
</feature>
<feature type="compositionally biased region" description="Basic and acidic residues" evidence="5">
    <location>
        <begin position="59"/>
        <end position="83"/>
    </location>
</feature>